<reference evidence="1" key="1">
    <citation type="submission" date="2021-02" db="EMBL/GenBank/DDBJ databases">
        <authorList>
            <person name="Nowell W R."/>
        </authorList>
    </citation>
    <scope>NUCLEOTIDE SEQUENCE</scope>
</reference>
<sequence length="13" mass="1265">LASIPHSGGGKKN</sequence>
<gene>
    <name evidence="1" type="ORF">QYT958_LOCUS38637</name>
</gene>
<protein>
    <submittedName>
        <fullName evidence="1">Uncharacterized protein</fullName>
    </submittedName>
</protein>
<name>A0A822AI31_9BILA</name>
<dbReference type="Proteomes" id="UP000663848">
    <property type="component" value="Unassembled WGS sequence"/>
</dbReference>
<dbReference type="EMBL" id="CAJOBR010034233">
    <property type="protein sequence ID" value="CAF5006194.1"/>
    <property type="molecule type" value="Genomic_DNA"/>
</dbReference>
<feature type="non-terminal residue" evidence="1">
    <location>
        <position position="1"/>
    </location>
</feature>
<comment type="caution">
    <text evidence="1">The sequence shown here is derived from an EMBL/GenBank/DDBJ whole genome shotgun (WGS) entry which is preliminary data.</text>
</comment>
<accession>A0A822AI31</accession>
<evidence type="ECO:0000313" key="1">
    <source>
        <dbReference type="EMBL" id="CAF5006194.1"/>
    </source>
</evidence>
<organism evidence="1 2">
    <name type="scientific">Rotaria socialis</name>
    <dbReference type="NCBI Taxonomy" id="392032"/>
    <lineage>
        <taxon>Eukaryota</taxon>
        <taxon>Metazoa</taxon>
        <taxon>Spiralia</taxon>
        <taxon>Gnathifera</taxon>
        <taxon>Rotifera</taxon>
        <taxon>Eurotatoria</taxon>
        <taxon>Bdelloidea</taxon>
        <taxon>Philodinida</taxon>
        <taxon>Philodinidae</taxon>
        <taxon>Rotaria</taxon>
    </lineage>
</organism>
<proteinExistence type="predicted"/>
<evidence type="ECO:0000313" key="2">
    <source>
        <dbReference type="Proteomes" id="UP000663848"/>
    </source>
</evidence>